<dbReference type="InterPro" id="IPR052704">
    <property type="entry name" value="ECF_Sigma-70_Domain"/>
</dbReference>
<dbReference type="SUPFAM" id="SSF88946">
    <property type="entry name" value="Sigma2 domain of RNA polymerase sigma factors"/>
    <property type="match status" value="1"/>
</dbReference>
<proteinExistence type="predicted"/>
<protein>
    <submittedName>
        <fullName evidence="2">Sigma factor</fullName>
    </submittedName>
</protein>
<evidence type="ECO:0000313" key="3">
    <source>
        <dbReference type="Proteomes" id="UP001597083"/>
    </source>
</evidence>
<name>A0ABW3CJD9_9ACTN</name>
<organism evidence="2 3">
    <name type="scientific">Actinomadura adrarensis</name>
    <dbReference type="NCBI Taxonomy" id="1819600"/>
    <lineage>
        <taxon>Bacteria</taxon>
        <taxon>Bacillati</taxon>
        <taxon>Actinomycetota</taxon>
        <taxon>Actinomycetes</taxon>
        <taxon>Streptosporangiales</taxon>
        <taxon>Thermomonosporaceae</taxon>
        <taxon>Actinomadura</taxon>
    </lineage>
</organism>
<accession>A0ABW3CJD9</accession>
<dbReference type="EMBL" id="JBHTIR010003085">
    <property type="protein sequence ID" value="MFD0854646.1"/>
    <property type="molecule type" value="Genomic_DNA"/>
</dbReference>
<reference evidence="3" key="1">
    <citation type="journal article" date="2019" name="Int. J. Syst. Evol. Microbiol.">
        <title>The Global Catalogue of Microorganisms (GCM) 10K type strain sequencing project: providing services to taxonomists for standard genome sequencing and annotation.</title>
        <authorList>
            <consortium name="The Broad Institute Genomics Platform"/>
            <consortium name="The Broad Institute Genome Sequencing Center for Infectious Disease"/>
            <person name="Wu L."/>
            <person name="Ma J."/>
        </authorList>
    </citation>
    <scope>NUCLEOTIDE SEQUENCE [LARGE SCALE GENOMIC DNA]</scope>
    <source>
        <strain evidence="3">JCM 31696</strain>
    </source>
</reference>
<evidence type="ECO:0000259" key="1">
    <source>
        <dbReference type="Pfam" id="PF04542"/>
    </source>
</evidence>
<dbReference type="InterPro" id="IPR007627">
    <property type="entry name" value="RNA_pol_sigma70_r2"/>
</dbReference>
<keyword evidence="3" id="KW-1185">Reference proteome</keyword>
<feature type="domain" description="RNA polymerase sigma-70 region 2" evidence="1">
    <location>
        <begin position="14"/>
        <end position="48"/>
    </location>
</feature>
<dbReference type="PANTHER" id="PTHR30173:SF43">
    <property type="entry name" value="ECF RNA POLYMERASE SIGMA FACTOR SIGI-RELATED"/>
    <property type="match status" value="1"/>
</dbReference>
<gene>
    <name evidence="2" type="ORF">ACFQ07_20580</name>
</gene>
<sequence>MTGTGAHEALAGAFEQQRERLVAVAYRMLGSRVDAEDAVQEAWIRLARQDA</sequence>
<dbReference type="Pfam" id="PF04542">
    <property type="entry name" value="Sigma70_r2"/>
    <property type="match status" value="1"/>
</dbReference>
<dbReference type="InterPro" id="IPR013325">
    <property type="entry name" value="RNA_pol_sigma_r2"/>
</dbReference>
<dbReference type="Gene3D" id="1.10.1740.10">
    <property type="match status" value="1"/>
</dbReference>
<comment type="caution">
    <text evidence="2">The sequence shown here is derived from an EMBL/GenBank/DDBJ whole genome shotgun (WGS) entry which is preliminary data.</text>
</comment>
<feature type="non-terminal residue" evidence="2">
    <location>
        <position position="51"/>
    </location>
</feature>
<dbReference type="PANTHER" id="PTHR30173">
    <property type="entry name" value="SIGMA 19 FACTOR"/>
    <property type="match status" value="1"/>
</dbReference>
<dbReference type="Proteomes" id="UP001597083">
    <property type="component" value="Unassembled WGS sequence"/>
</dbReference>
<evidence type="ECO:0000313" key="2">
    <source>
        <dbReference type="EMBL" id="MFD0854646.1"/>
    </source>
</evidence>